<proteinExistence type="predicted"/>
<dbReference type="InterPro" id="IPR014752">
    <property type="entry name" value="Arrestin-like_C"/>
</dbReference>
<dbReference type="Gene3D" id="2.60.40.640">
    <property type="match status" value="1"/>
</dbReference>
<keyword evidence="3" id="KW-1185">Reference proteome</keyword>
<evidence type="ECO:0008006" key="4">
    <source>
        <dbReference type="Google" id="ProtNLM"/>
    </source>
</evidence>
<dbReference type="Proteomes" id="UP001642405">
    <property type="component" value="Unassembled WGS sequence"/>
</dbReference>
<accession>A0ABP0BSY4</accession>
<sequence>MKLSLSVDKPPNGTAFTAADAVRGRVELQLDEGIEAPEIRVILQGTAKTTLKPGFDAKAQIGDTRRRRNIKLFSVSQVVKTARRHAPRDDTEDDSDSSSLSGQRGPAATVVSGTFAIAFPPFSRYCKDGDSSSQPSKLPVCHLPPSTSFSTPGTRVRISYSVTAVCKRPGGRILSHLHLHKSLVSRQAINYVAPITEQLLCGPHMSLPPSSEVQLAQPVAGGGPDLALPSTPKLIRSTAWLPSDKLGLDGTHADANTSAGSPGLLPPYSPAMTLEVAMPYPPVITPGQPIALGVVLRTPRAMLDAAERQNTHIQLSSLSVRLKRQTQGRIGQSLRVDDTAWPMWAIRGSVPILHEKVDMSWGATNPGDNEATTAGNRLLLSVSAAAAIDNQPGFWTCFASRAYSIEVSVGITAAPSKTPGSAGRKKSRQPPVQYAKTALRVMVSDPPPDYEAVSEEG</sequence>
<comment type="caution">
    <text evidence="2">The sequence shown here is derived from an EMBL/GenBank/DDBJ whole genome shotgun (WGS) entry which is preliminary data.</text>
</comment>
<feature type="region of interest" description="Disordered" evidence="1">
    <location>
        <begin position="81"/>
        <end position="106"/>
    </location>
</feature>
<protein>
    <recommendedName>
        <fullName evidence="4">Arrestin-like N-terminal domain-containing protein</fullName>
    </recommendedName>
</protein>
<reference evidence="2 3" key="1">
    <citation type="submission" date="2024-01" db="EMBL/GenBank/DDBJ databases">
        <authorList>
            <person name="Allen C."/>
            <person name="Tagirdzhanova G."/>
        </authorList>
    </citation>
    <scope>NUCLEOTIDE SEQUENCE [LARGE SCALE GENOMIC DNA]</scope>
</reference>
<evidence type="ECO:0000256" key="1">
    <source>
        <dbReference type="SAM" id="MobiDB-lite"/>
    </source>
</evidence>
<name>A0ABP0BSY4_9PEZI</name>
<feature type="region of interest" description="Disordered" evidence="1">
    <location>
        <begin position="438"/>
        <end position="457"/>
    </location>
</feature>
<gene>
    <name evidence="2" type="ORF">SCUCBS95973_004755</name>
</gene>
<dbReference type="EMBL" id="CAWUHB010000024">
    <property type="protein sequence ID" value="CAK7222186.1"/>
    <property type="molecule type" value="Genomic_DNA"/>
</dbReference>
<evidence type="ECO:0000313" key="3">
    <source>
        <dbReference type="Proteomes" id="UP001642405"/>
    </source>
</evidence>
<evidence type="ECO:0000313" key="2">
    <source>
        <dbReference type="EMBL" id="CAK7222186.1"/>
    </source>
</evidence>
<organism evidence="2 3">
    <name type="scientific">Sporothrix curviconia</name>
    <dbReference type="NCBI Taxonomy" id="1260050"/>
    <lineage>
        <taxon>Eukaryota</taxon>
        <taxon>Fungi</taxon>
        <taxon>Dikarya</taxon>
        <taxon>Ascomycota</taxon>
        <taxon>Pezizomycotina</taxon>
        <taxon>Sordariomycetes</taxon>
        <taxon>Sordariomycetidae</taxon>
        <taxon>Ophiostomatales</taxon>
        <taxon>Ophiostomataceae</taxon>
        <taxon>Sporothrix</taxon>
    </lineage>
</organism>